<dbReference type="RefSeq" id="WP_073591299.1">
    <property type="nucleotide sequence ID" value="NZ_FRFD01000020.1"/>
</dbReference>
<dbReference type="InterPro" id="IPR036079">
    <property type="entry name" value="ATPase_csu/dsu_sf"/>
</dbReference>
<dbReference type="Gene3D" id="1.10.132.50">
    <property type="entry name" value="ATP synthase (C/AC39) subunit, domain 3"/>
    <property type="match status" value="2"/>
</dbReference>
<reference evidence="3 4" key="1">
    <citation type="submission" date="2016-12" db="EMBL/GenBank/DDBJ databases">
        <authorList>
            <person name="Song W.-J."/>
            <person name="Kurnit D.M."/>
        </authorList>
    </citation>
    <scope>NUCLEOTIDE SEQUENCE [LARGE SCALE GENOMIC DNA]</scope>
    <source>
        <strain evidence="3 4">DSM 12503</strain>
    </source>
</reference>
<dbReference type="InterPro" id="IPR002843">
    <property type="entry name" value="ATPase_V0-cplx_csu/dsu"/>
</dbReference>
<dbReference type="InterPro" id="IPR050873">
    <property type="entry name" value="V-ATPase_V0D/AC39_subunit"/>
</dbReference>
<dbReference type="Proteomes" id="UP000184612">
    <property type="component" value="Unassembled WGS sequence"/>
</dbReference>
<keyword evidence="1" id="KW-0813">Transport</keyword>
<proteinExistence type="predicted"/>
<keyword evidence="2" id="KW-0406">Ion transport</keyword>
<evidence type="ECO:0000313" key="4">
    <source>
        <dbReference type="Proteomes" id="UP000184612"/>
    </source>
</evidence>
<dbReference type="InterPro" id="IPR044911">
    <property type="entry name" value="V-type_ATPase_csu/dsu_dom_3"/>
</dbReference>
<keyword evidence="4" id="KW-1185">Reference proteome</keyword>
<organism evidence="3 4">
    <name type="scientific">Anaerocolumna xylanovorans DSM 12503</name>
    <dbReference type="NCBI Taxonomy" id="1121345"/>
    <lineage>
        <taxon>Bacteria</taxon>
        <taxon>Bacillati</taxon>
        <taxon>Bacillota</taxon>
        <taxon>Clostridia</taxon>
        <taxon>Lachnospirales</taxon>
        <taxon>Lachnospiraceae</taxon>
        <taxon>Anaerocolumna</taxon>
    </lineage>
</organism>
<dbReference type="Pfam" id="PF01992">
    <property type="entry name" value="vATP-synt_AC39"/>
    <property type="match status" value="1"/>
</dbReference>
<dbReference type="PANTHER" id="PTHR38682:SF1">
    <property type="entry name" value="V-TYPE ATP SYNTHASE SUBUNIT C"/>
    <property type="match status" value="1"/>
</dbReference>
<dbReference type="AlphaFoldDB" id="A0A1M7YP39"/>
<name>A0A1M7YP39_9FIRM</name>
<dbReference type="OrthoDB" id="9816136at2"/>
<dbReference type="EMBL" id="FRFD01000020">
    <property type="protein sequence ID" value="SHO54246.1"/>
    <property type="molecule type" value="Genomic_DNA"/>
</dbReference>
<sequence>MSNLLVYSGIVTKTRALEAKTVKNTEYQSIADFESIVDLIAYLKSHPGYNEIFAGIDENLIHRGQVESMINNCLYKDFSKLYSFSNPDQKKVLDIVFLRYEVNILKYCMHMVYNQHRQYDLDIITAFFNKHSKVDIASLVSSKSMDEYVEHLKGSDYHFVLTSIQKTDITSFDYEMKLDIQYFMKAWKLKDQILSGDNLKYVTATLGLEIDLLNIMWLYRSKKFYNLQVKDAYAYVIPITYKLKKDKLIKLMETSTIDEFSGVLKATPYEFMIPSLANGTVEKVYQKTLYKAYKHYNDKYPNSMAPISYYLYLKRTEIDRLTSALECIRYKLDPQDTLKYITIT</sequence>
<evidence type="ECO:0000313" key="3">
    <source>
        <dbReference type="EMBL" id="SHO54246.1"/>
    </source>
</evidence>
<protein>
    <submittedName>
        <fullName evidence="3">V/A-type H+-transporting ATPase subunit C</fullName>
    </submittedName>
</protein>
<dbReference type="PANTHER" id="PTHR38682">
    <property type="entry name" value="V-TYPE ATP SYNTHASE SUBUNIT C"/>
    <property type="match status" value="1"/>
</dbReference>
<dbReference type="STRING" id="1121345.SAMN02745217_04704"/>
<gene>
    <name evidence="3" type="ORF">SAMN02745217_04704</name>
</gene>
<dbReference type="GO" id="GO:0046961">
    <property type="term" value="F:proton-transporting ATPase activity, rotational mechanism"/>
    <property type="evidence" value="ECO:0007669"/>
    <property type="project" value="InterPro"/>
</dbReference>
<evidence type="ECO:0000256" key="1">
    <source>
        <dbReference type="ARBA" id="ARBA00022448"/>
    </source>
</evidence>
<evidence type="ECO:0000256" key="2">
    <source>
        <dbReference type="ARBA" id="ARBA00023065"/>
    </source>
</evidence>
<accession>A0A1M7YP39</accession>
<dbReference type="SUPFAM" id="SSF103486">
    <property type="entry name" value="V-type ATP synthase subunit C"/>
    <property type="match status" value="1"/>
</dbReference>